<accession>A0A8X7CJ20</accession>
<proteinExistence type="predicted"/>
<name>A0A8X7CJ20_9ARAC</name>
<sequence>MATGGYEPCLKNGGSLVLDRLRWAWYRIEQFRLTAGDGVGRVDRGGMGGIWFLWQQRERPVSISLGEHHLAWKKVSLRANCSTPQLRRKRSK</sequence>
<dbReference type="OrthoDB" id="10294642at2759"/>
<comment type="caution">
    <text evidence="1">The sequence shown here is derived from an EMBL/GenBank/DDBJ whole genome shotgun (WGS) entry which is preliminary data.</text>
</comment>
<reference evidence="1" key="1">
    <citation type="submission" date="2020-08" db="EMBL/GenBank/DDBJ databases">
        <title>Multicomponent nature underlies the extraordinary mechanical properties of spider dragline silk.</title>
        <authorList>
            <person name="Kono N."/>
            <person name="Nakamura H."/>
            <person name="Mori M."/>
            <person name="Yoshida Y."/>
            <person name="Ohtoshi R."/>
            <person name="Malay A.D."/>
            <person name="Moran D.A.P."/>
            <person name="Tomita M."/>
            <person name="Numata K."/>
            <person name="Arakawa K."/>
        </authorList>
    </citation>
    <scope>NUCLEOTIDE SEQUENCE</scope>
</reference>
<dbReference type="AlphaFoldDB" id="A0A8X7CJ20"/>
<keyword evidence="2" id="KW-1185">Reference proteome</keyword>
<evidence type="ECO:0000313" key="2">
    <source>
        <dbReference type="Proteomes" id="UP000886998"/>
    </source>
</evidence>
<dbReference type="EMBL" id="BMAV01018320">
    <property type="protein sequence ID" value="GFY70533.1"/>
    <property type="molecule type" value="Genomic_DNA"/>
</dbReference>
<protein>
    <submittedName>
        <fullName evidence="1">Uncharacterized protein</fullName>
    </submittedName>
</protein>
<dbReference type="Proteomes" id="UP000886998">
    <property type="component" value="Unassembled WGS sequence"/>
</dbReference>
<organism evidence="1 2">
    <name type="scientific">Trichonephila inaurata madagascariensis</name>
    <dbReference type="NCBI Taxonomy" id="2747483"/>
    <lineage>
        <taxon>Eukaryota</taxon>
        <taxon>Metazoa</taxon>
        <taxon>Ecdysozoa</taxon>
        <taxon>Arthropoda</taxon>
        <taxon>Chelicerata</taxon>
        <taxon>Arachnida</taxon>
        <taxon>Araneae</taxon>
        <taxon>Araneomorphae</taxon>
        <taxon>Entelegynae</taxon>
        <taxon>Araneoidea</taxon>
        <taxon>Nephilidae</taxon>
        <taxon>Trichonephila</taxon>
        <taxon>Trichonephila inaurata</taxon>
    </lineage>
</organism>
<evidence type="ECO:0000313" key="1">
    <source>
        <dbReference type="EMBL" id="GFY70533.1"/>
    </source>
</evidence>
<gene>
    <name evidence="1" type="ORF">TNIN_303951</name>
</gene>